<dbReference type="Pfam" id="PF13193">
    <property type="entry name" value="AMP-binding_C"/>
    <property type="match status" value="1"/>
</dbReference>
<accession>A0ABT7X5G8</accession>
<dbReference type="NCBIfam" id="TIGR01733">
    <property type="entry name" value="AA-adenyl-dom"/>
    <property type="match status" value="1"/>
</dbReference>
<dbReference type="InterPro" id="IPR000873">
    <property type="entry name" value="AMP-dep_synth/lig_dom"/>
</dbReference>
<protein>
    <submittedName>
        <fullName evidence="4">Non-ribosomal peptide synthetase</fullName>
    </submittedName>
</protein>
<reference evidence="4" key="2">
    <citation type="submission" date="2024-05" db="EMBL/GenBank/DDBJ databases">
        <title>Identification and characterization of horizontal gene transfer across gut microbiota members of farm animals based on homology search.</title>
        <authorList>
            <person name="Schwarzerova J."/>
            <person name="Nykrynova M."/>
            <person name="Jureckova K."/>
            <person name="Cejkova D."/>
            <person name="Rychlik I."/>
        </authorList>
    </citation>
    <scope>NUCLEOTIDE SEQUENCE</scope>
    <source>
        <strain evidence="4">84_SSukc20</strain>
    </source>
</reference>
<proteinExistence type="predicted"/>
<dbReference type="SUPFAM" id="SSF53474">
    <property type="entry name" value="alpha/beta-Hydrolases"/>
    <property type="match status" value="1"/>
</dbReference>
<dbReference type="InterPro" id="IPR042099">
    <property type="entry name" value="ANL_N_sf"/>
</dbReference>
<dbReference type="Proteomes" id="UP001167871">
    <property type="component" value="Unassembled WGS sequence"/>
</dbReference>
<comment type="caution">
    <text evidence="4">The sequence shown here is derived from an EMBL/GenBank/DDBJ whole genome shotgun (WGS) entry which is preliminary data.</text>
</comment>
<dbReference type="InterPro" id="IPR029058">
    <property type="entry name" value="AB_hydrolase_fold"/>
</dbReference>
<dbReference type="PANTHER" id="PTHR45527">
    <property type="entry name" value="NONRIBOSOMAL PEPTIDE SYNTHETASE"/>
    <property type="match status" value="1"/>
</dbReference>
<dbReference type="InterPro" id="IPR010071">
    <property type="entry name" value="AA_adenyl_dom"/>
</dbReference>
<sequence>MDTIQEIINNNILKYLDKTSLEIEDKCYSYRELDEFADRIAQRIIRESKIVDDKGVYVGVCLPRKFCLLSAIWAICKLGYTYVPLDPELPIERMKYIIEDCKMPIIITEGNLTKQFSDITVIDLLEQEAEDNKEREISLIDDVNKKNAYVIYTSGTTGKPKGVPITYQNLLNMLHNLSLPSVFNISEKSKILNFASINFDASILEIYSGLFYGGTLIMATEKERRDVQLLSELIRKTGVTFMTLPPSLVVLFQDLNFKSLDTLAVVGEKMLPNIVQRVNQYSYRLINGYGPTENTVMSTVKIVDSDINIQNLGTPVPGVVAHVVHEDLTCVKVGEIGELCLGGGQLTLGYLNRSELNRQKFFANPFADAKVAPILYKTGDLVRLMKDGSFDFIGRKDTQVKINGYRIELGEIVQQIDACEDVVQSCVLVVNDSLVAYVKLKNNCLVESVIKQIRWKLKEFLPFYMQPSSWVIIDEFPRTINGKVDLEKLKNVKQNFVKKLDKKRNSQEDMMAHVIGHIIGQDFVDIDSDFFDDLGMTSIQIMQIPISLEILGIYVSVNDIYENRTIRKIIKNHSMKRNYWFNQPVKGKPVLIIVSGYTSFSFLYTKLAQALSDLYAIYVLESYHEAPWQVTVSCDDIVKYYMKQLASVVSQYKIAAITGFCVGGELGLLLAYKLSNEYSLFPHVIVLDGEVKRSKDKEDYIPLDMDFLSSEINQARFERDLRMVCTMPDFHYEGKVTSILANQFMSDFMPLSKKSTVTEKQRQKARYFYNRTPKLWKQYYPDCVLFYVEADHWSYLHTPESIEPIVEYIRSLVVENRGEDTDKIDLK</sequence>
<dbReference type="InterPro" id="IPR009081">
    <property type="entry name" value="PP-bd_ACP"/>
</dbReference>
<organism evidence="4 5">
    <name type="scientific">Bacteroides gallinaceum</name>
    <dbReference type="NCBI Taxonomy" id="1462571"/>
    <lineage>
        <taxon>Bacteria</taxon>
        <taxon>Pseudomonadati</taxon>
        <taxon>Bacteroidota</taxon>
        <taxon>Bacteroidia</taxon>
        <taxon>Bacteroidales</taxon>
        <taxon>Bacteroidaceae</taxon>
        <taxon>Bacteroides</taxon>
    </lineage>
</organism>
<keyword evidence="5" id="KW-1185">Reference proteome</keyword>
<dbReference type="Gene3D" id="3.30.300.30">
    <property type="match status" value="1"/>
</dbReference>
<dbReference type="Pfam" id="PF00550">
    <property type="entry name" value="PP-binding"/>
    <property type="match status" value="1"/>
</dbReference>
<dbReference type="SUPFAM" id="SSF47336">
    <property type="entry name" value="ACP-like"/>
    <property type="match status" value="1"/>
</dbReference>
<evidence type="ECO:0000313" key="5">
    <source>
        <dbReference type="Proteomes" id="UP001167871"/>
    </source>
</evidence>
<dbReference type="PROSITE" id="PS00455">
    <property type="entry name" value="AMP_BINDING"/>
    <property type="match status" value="1"/>
</dbReference>
<evidence type="ECO:0000259" key="2">
    <source>
        <dbReference type="Pfam" id="PF00550"/>
    </source>
</evidence>
<dbReference type="PANTHER" id="PTHR45527:SF1">
    <property type="entry name" value="FATTY ACID SYNTHASE"/>
    <property type="match status" value="1"/>
</dbReference>
<feature type="domain" description="AMP-dependent synthetase/ligase" evidence="1">
    <location>
        <begin position="14"/>
        <end position="351"/>
    </location>
</feature>
<dbReference type="EMBL" id="JAUEII010000014">
    <property type="protein sequence ID" value="MDN0049303.1"/>
    <property type="molecule type" value="Genomic_DNA"/>
</dbReference>
<reference evidence="4" key="1">
    <citation type="submission" date="2023-06" db="EMBL/GenBank/DDBJ databases">
        <authorList>
            <person name="Zeman M."/>
            <person name="Kubasova T."/>
            <person name="Jahodarova E."/>
            <person name="Nykrynova M."/>
            <person name="Rychlik I."/>
        </authorList>
    </citation>
    <scope>NUCLEOTIDE SEQUENCE</scope>
    <source>
        <strain evidence="4">84_SSukc20</strain>
    </source>
</reference>
<evidence type="ECO:0000259" key="3">
    <source>
        <dbReference type="Pfam" id="PF13193"/>
    </source>
</evidence>
<dbReference type="Gene3D" id="3.40.50.12780">
    <property type="entry name" value="N-terminal domain of ligase-like"/>
    <property type="match status" value="1"/>
</dbReference>
<feature type="domain" description="AMP-binding enzyme C-terminal" evidence="3">
    <location>
        <begin position="417"/>
        <end position="483"/>
    </location>
</feature>
<feature type="domain" description="Carrier" evidence="2">
    <location>
        <begin position="521"/>
        <end position="570"/>
    </location>
</feature>
<dbReference type="Gene3D" id="1.10.1200.10">
    <property type="entry name" value="ACP-like"/>
    <property type="match status" value="1"/>
</dbReference>
<dbReference type="InterPro" id="IPR020845">
    <property type="entry name" value="AMP-binding_CS"/>
</dbReference>
<dbReference type="Pfam" id="PF00501">
    <property type="entry name" value="AMP-binding"/>
    <property type="match status" value="1"/>
</dbReference>
<evidence type="ECO:0000313" key="4">
    <source>
        <dbReference type="EMBL" id="MDN0049303.1"/>
    </source>
</evidence>
<dbReference type="InterPro" id="IPR036736">
    <property type="entry name" value="ACP-like_sf"/>
</dbReference>
<dbReference type="SUPFAM" id="SSF56801">
    <property type="entry name" value="Acetyl-CoA synthetase-like"/>
    <property type="match status" value="1"/>
</dbReference>
<name>A0ABT7X5G8_9BACE</name>
<dbReference type="InterPro" id="IPR045851">
    <property type="entry name" value="AMP-bd_C_sf"/>
</dbReference>
<dbReference type="RefSeq" id="WP_087394989.1">
    <property type="nucleotide sequence ID" value="NZ_JAUEII010000014.1"/>
</dbReference>
<dbReference type="InterPro" id="IPR025110">
    <property type="entry name" value="AMP-bd_C"/>
</dbReference>
<gene>
    <name evidence="4" type="ORF">QVO10_07880</name>
</gene>
<dbReference type="CDD" id="cd05930">
    <property type="entry name" value="A_NRPS"/>
    <property type="match status" value="1"/>
</dbReference>
<dbReference type="Gene3D" id="3.40.50.1820">
    <property type="entry name" value="alpha/beta hydrolase"/>
    <property type="match status" value="1"/>
</dbReference>
<evidence type="ECO:0000259" key="1">
    <source>
        <dbReference type="Pfam" id="PF00501"/>
    </source>
</evidence>